<keyword evidence="3" id="KW-1185">Reference proteome</keyword>
<gene>
    <name evidence="2" type="ORF">SKAU_G00036910</name>
</gene>
<name>A0A9Q1GG45_SYNKA</name>
<sequence length="123" mass="13066">MAAVPFPRRPSGAARTTSPNQIIRRRFTPETDSARLGRDDAALKCLRVARLATDPDSAARFEKKPAAKPAKGASMPGHPLPTLSLPKGSIQWDGSGSGSQLLKCNAKQGMAFIYTGLIHACPL</sequence>
<protein>
    <submittedName>
        <fullName evidence="2">Uncharacterized protein</fullName>
    </submittedName>
</protein>
<dbReference type="EMBL" id="JAINUF010000001">
    <property type="protein sequence ID" value="KAJ8382913.1"/>
    <property type="molecule type" value="Genomic_DNA"/>
</dbReference>
<reference evidence="2" key="1">
    <citation type="journal article" date="2023" name="Science">
        <title>Genome structures resolve the early diversification of teleost fishes.</title>
        <authorList>
            <person name="Parey E."/>
            <person name="Louis A."/>
            <person name="Montfort J."/>
            <person name="Bouchez O."/>
            <person name="Roques C."/>
            <person name="Iampietro C."/>
            <person name="Lluch J."/>
            <person name="Castinel A."/>
            <person name="Donnadieu C."/>
            <person name="Desvignes T."/>
            <person name="Floi Bucao C."/>
            <person name="Jouanno E."/>
            <person name="Wen M."/>
            <person name="Mejri S."/>
            <person name="Dirks R."/>
            <person name="Jansen H."/>
            <person name="Henkel C."/>
            <person name="Chen W.J."/>
            <person name="Zahm M."/>
            <person name="Cabau C."/>
            <person name="Klopp C."/>
            <person name="Thompson A.W."/>
            <person name="Robinson-Rechavi M."/>
            <person name="Braasch I."/>
            <person name="Lecointre G."/>
            <person name="Bobe J."/>
            <person name="Postlethwait J.H."/>
            <person name="Berthelot C."/>
            <person name="Roest Crollius H."/>
            <person name="Guiguen Y."/>
        </authorList>
    </citation>
    <scope>NUCLEOTIDE SEQUENCE</scope>
    <source>
        <strain evidence="2">WJC10195</strain>
    </source>
</reference>
<accession>A0A9Q1GG45</accession>
<dbReference type="Proteomes" id="UP001152622">
    <property type="component" value="Chromosome 1"/>
</dbReference>
<evidence type="ECO:0000313" key="3">
    <source>
        <dbReference type="Proteomes" id="UP001152622"/>
    </source>
</evidence>
<organism evidence="2 3">
    <name type="scientific">Synaphobranchus kaupii</name>
    <name type="common">Kaup's arrowtooth eel</name>
    <dbReference type="NCBI Taxonomy" id="118154"/>
    <lineage>
        <taxon>Eukaryota</taxon>
        <taxon>Metazoa</taxon>
        <taxon>Chordata</taxon>
        <taxon>Craniata</taxon>
        <taxon>Vertebrata</taxon>
        <taxon>Euteleostomi</taxon>
        <taxon>Actinopterygii</taxon>
        <taxon>Neopterygii</taxon>
        <taxon>Teleostei</taxon>
        <taxon>Anguilliformes</taxon>
        <taxon>Synaphobranchidae</taxon>
        <taxon>Synaphobranchus</taxon>
    </lineage>
</organism>
<feature type="region of interest" description="Disordered" evidence="1">
    <location>
        <begin position="1"/>
        <end position="31"/>
    </location>
</feature>
<proteinExistence type="predicted"/>
<evidence type="ECO:0000313" key="2">
    <source>
        <dbReference type="EMBL" id="KAJ8382913.1"/>
    </source>
</evidence>
<evidence type="ECO:0000256" key="1">
    <source>
        <dbReference type="SAM" id="MobiDB-lite"/>
    </source>
</evidence>
<comment type="caution">
    <text evidence="2">The sequence shown here is derived from an EMBL/GenBank/DDBJ whole genome shotgun (WGS) entry which is preliminary data.</text>
</comment>
<dbReference type="AlphaFoldDB" id="A0A9Q1GG45"/>
<feature type="region of interest" description="Disordered" evidence="1">
    <location>
        <begin position="57"/>
        <end position="89"/>
    </location>
</feature>